<keyword evidence="2" id="KW-0732">Signal</keyword>
<protein>
    <submittedName>
        <fullName evidence="3">Component of type VI protein secretion system</fullName>
    </submittedName>
</protein>
<feature type="chain" id="PRO_5046543807" evidence="2">
    <location>
        <begin position="21"/>
        <end position="140"/>
    </location>
</feature>
<dbReference type="PROSITE" id="PS51257">
    <property type="entry name" value="PROKAR_LIPOPROTEIN"/>
    <property type="match status" value="1"/>
</dbReference>
<reference evidence="3 4" key="1">
    <citation type="submission" date="2021-03" db="EMBL/GenBank/DDBJ databases">
        <title>Sequencing the genomes of 1000 actinobacteria strains.</title>
        <authorList>
            <person name="Klenk H.-P."/>
        </authorList>
    </citation>
    <scope>NUCLEOTIDE SEQUENCE [LARGE SCALE GENOMIC DNA]</scope>
    <source>
        <strain evidence="3 4">DSM 45516</strain>
    </source>
</reference>
<evidence type="ECO:0000313" key="4">
    <source>
        <dbReference type="Proteomes" id="UP001519325"/>
    </source>
</evidence>
<organism evidence="3 4">
    <name type="scientific">Nocardia goodfellowii</name>
    <dbReference type="NCBI Taxonomy" id="882446"/>
    <lineage>
        <taxon>Bacteria</taxon>
        <taxon>Bacillati</taxon>
        <taxon>Actinomycetota</taxon>
        <taxon>Actinomycetes</taxon>
        <taxon>Mycobacteriales</taxon>
        <taxon>Nocardiaceae</taxon>
        <taxon>Nocardia</taxon>
    </lineage>
</organism>
<keyword evidence="4" id="KW-1185">Reference proteome</keyword>
<accession>A0ABS4QAN9</accession>
<gene>
    <name evidence="3" type="ORF">BJ987_001539</name>
</gene>
<feature type="region of interest" description="Disordered" evidence="1">
    <location>
        <begin position="27"/>
        <end position="61"/>
    </location>
</feature>
<dbReference type="Proteomes" id="UP001519325">
    <property type="component" value="Unassembled WGS sequence"/>
</dbReference>
<feature type="signal peptide" evidence="2">
    <location>
        <begin position="1"/>
        <end position="20"/>
    </location>
</feature>
<dbReference type="EMBL" id="JAGGMR010000001">
    <property type="protein sequence ID" value="MBP2188638.1"/>
    <property type="molecule type" value="Genomic_DNA"/>
</dbReference>
<feature type="compositionally biased region" description="Low complexity" evidence="1">
    <location>
        <begin position="40"/>
        <end position="61"/>
    </location>
</feature>
<dbReference type="RefSeq" id="WP_209886157.1">
    <property type="nucleotide sequence ID" value="NZ_JAGGMR010000001.1"/>
</dbReference>
<name>A0ABS4QAN9_9NOCA</name>
<sequence length="140" mass="13569">MKRISVMVLAAGAVALTLTACGGSDDSGDASGLRKGGSVTSSAATSTPQSGNADAPAATASAAPIDTAKLGTASRTSCADFKALDSTAQKTLVEQILQENPDSSFAGSPNVALGTAKLVCLASSNASKPVAVAAGIVTQK</sequence>
<proteinExistence type="predicted"/>
<evidence type="ECO:0000256" key="2">
    <source>
        <dbReference type="SAM" id="SignalP"/>
    </source>
</evidence>
<comment type="caution">
    <text evidence="3">The sequence shown here is derived from an EMBL/GenBank/DDBJ whole genome shotgun (WGS) entry which is preliminary data.</text>
</comment>
<evidence type="ECO:0000313" key="3">
    <source>
        <dbReference type="EMBL" id="MBP2188638.1"/>
    </source>
</evidence>
<evidence type="ECO:0000256" key="1">
    <source>
        <dbReference type="SAM" id="MobiDB-lite"/>
    </source>
</evidence>